<evidence type="ECO:0000313" key="7">
    <source>
        <dbReference type="EMBL" id="XAU16139.1"/>
    </source>
</evidence>
<dbReference type="InterPro" id="IPR001406">
    <property type="entry name" value="PsdUridine_synth_TruA"/>
</dbReference>
<dbReference type="InterPro" id="IPR020103">
    <property type="entry name" value="PsdUridine_synth_cat_dom_sf"/>
</dbReference>
<dbReference type="Gene3D" id="3.30.70.580">
    <property type="entry name" value="Pseudouridine synthase I, catalytic domain, N-terminal subdomain"/>
    <property type="match status" value="1"/>
</dbReference>
<proteinExistence type="inferred from homology"/>
<evidence type="ECO:0000259" key="6">
    <source>
        <dbReference type="Pfam" id="PF01416"/>
    </source>
</evidence>
<evidence type="ECO:0000256" key="4">
    <source>
        <dbReference type="HAMAP-Rule" id="MF_00171"/>
    </source>
</evidence>
<accession>A0ABZ3HEB4</accession>
<feature type="domain" description="Pseudouridine synthase I TruA alpha/beta" evidence="6">
    <location>
        <begin position="141"/>
        <end position="241"/>
    </location>
</feature>
<dbReference type="InterPro" id="IPR020095">
    <property type="entry name" value="PsdUridine_synth_TruA_C"/>
</dbReference>
<dbReference type="SUPFAM" id="SSF55120">
    <property type="entry name" value="Pseudouridine synthase"/>
    <property type="match status" value="1"/>
</dbReference>
<keyword evidence="8" id="KW-1185">Reference proteome</keyword>
<dbReference type="Proteomes" id="UP001447842">
    <property type="component" value="Chromosome"/>
</dbReference>
<dbReference type="Gene3D" id="3.30.70.660">
    <property type="entry name" value="Pseudouridine synthase I, catalytic domain, C-terminal subdomain"/>
    <property type="match status" value="1"/>
</dbReference>
<dbReference type="CDD" id="cd02570">
    <property type="entry name" value="PseudoU_synth_EcTruA"/>
    <property type="match status" value="1"/>
</dbReference>
<comment type="subunit">
    <text evidence="4">Homodimer.</text>
</comment>
<dbReference type="NCBIfam" id="TIGR00071">
    <property type="entry name" value="hisT_truA"/>
    <property type="match status" value="1"/>
</dbReference>
<protein>
    <recommendedName>
        <fullName evidence="4">tRNA pseudouridine synthase A</fullName>
        <ecNumber evidence="4">5.4.99.12</ecNumber>
    </recommendedName>
    <alternativeName>
        <fullName evidence="4">tRNA pseudouridine(38-40) synthase</fullName>
    </alternativeName>
    <alternativeName>
        <fullName evidence="4">tRNA pseudouridylate synthase I</fullName>
    </alternativeName>
    <alternativeName>
        <fullName evidence="4">tRNA-uridine isomerase I</fullName>
    </alternativeName>
</protein>
<dbReference type="PANTHER" id="PTHR11142">
    <property type="entry name" value="PSEUDOURIDYLATE SYNTHASE"/>
    <property type="match status" value="1"/>
</dbReference>
<keyword evidence="2 4" id="KW-0819">tRNA processing</keyword>
<dbReference type="GO" id="GO:0160147">
    <property type="term" value="F:tRNA pseudouridine(38-40) synthase activity"/>
    <property type="evidence" value="ECO:0007669"/>
    <property type="project" value="UniProtKB-EC"/>
</dbReference>
<evidence type="ECO:0000256" key="2">
    <source>
        <dbReference type="ARBA" id="ARBA00022694"/>
    </source>
</evidence>
<gene>
    <name evidence="4 7" type="primary">truA</name>
    <name evidence="7" type="ORF">WCY31_05375</name>
</gene>
<feature type="binding site" evidence="4">
    <location>
        <position position="110"/>
    </location>
    <ligand>
        <name>substrate</name>
    </ligand>
</feature>
<dbReference type="InterPro" id="IPR020097">
    <property type="entry name" value="PsdUridine_synth_TruA_a/b_dom"/>
</dbReference>
<feature type="domain" description="Pseudouridine synthase I TruA alpha/beta" evidence="6">
    <location>
        <begin position="8"/>
        <end position="103"/>
    </location>
</feature>
<comment type="function">
    <text evidence="4">Formation of pseudouridine at positions 38, 39 and 40 in the anticodon stem and loop of transfer RNAs.</text>
</comment>
<dbReference type="PIRSF" id="PIRSF001430">
    <property type="entry name" value="tRNA_psdUrid_synth"/>
    <property type="match status" value="1"/>
</dbReference>
<dbReference type="EC" id="5.4.99.12" evidence="4"/>
<feature type="active site" description="Nucleophile" evidence="4">
    <location>
        <position position="51"/>
    </location>
</feature>
<organism evidence="7 8">
    <name type="scientific">Sulfurimonas diazotrophicus</name>
    <dbReference type="NCBI Taxonomy" id="3131939"/>
    <lineage>
        <taxon>Bacteria</taxon>
        <taxon>Pseudomonadati</taxon>
        <taxon>Campylobacterota</taxon>
        <taxon>Epsilonproteobacteria</taxon>
        <taxon>Campylobacterales</taxon>
        <taxon>Sulfurimonadaceae</taxon>
        <taxon>Sulfurimonas</taxon>
    </lineage>
</organism>
<dbReference type="EMBL" id="CP147920">
    <property type="protein sequence ID" value="XAU16139.1"/>
    <property type="molecule type" value="Genomic_DNA"/>
</dbReference>
<evidence type="ECO:0000256" key="1">
    <source>
        <dbReference type="ARBA" id="ARBA00009375"/>
    </source>
</evidence>
<evidence type="ECO:0000256" key="3">
    <source>
        <dbReference type="ARBA" id="ARBA00023235"/>
    </source>
</evidence>
<dbReference type="PANTHER" id="PTHR11142:SF0">
    <property type="entry name" value="TRNA PSEUDOURIDINE SYNTHASE-LIKE 1"/>
    <property type="match status" value="1"/>
</dbReference>
<dbReference type="InterPro" id="IPR020094">
    <property type="entry name" value="TruA/RsuA/RluB/E/F_N"/>
</dbReference>
<dbReference type="Pfam" id="PF01416">
    <property type="entry name" value="PseudoU_synth_1"/>
    <property type="match status" value="2"/>
</dbReference>
<name>A0ABZ3HEB4_9BACT</name>
<comment type="catalytic activity">
    <reaction evidence="4 5">
        <text>uridine(38/39/40) in tRNA = pseudouridine(38/39/40) in tRNA</text>
        <dbReference type="Rhea" id="RHEA:22376"/>
        <dbReference type="Rhea" id="RHEA-COMP:10085"/>
        <dbReference type="Rhea" id="RHEA-COMP:10087"/>
        <dbReference type="ChEBI" id="CHEBI:65314"/>
        <dbReference type="ChEBI" id="CHEBI:65315"/>
        <dbReference type="EC" id="5.4.99.12"/>
    </reaction>
</comment>
<keyword evidence="3 4" id="KW-0413">Isomerase</keyword>
<reference evidence="7 8" key="1">
    <citation type="submission" date="2024-03" db="EMBL/GenBank/DDBJ databases">
        <title>Sulfurimonas sp. HSL3-1.</title>
        <authorList>
            <person name="Wang S."/>
        </authorList>
    </citation>
    <scope>NUCLEOTIDE SEQUENCE [LARGE SCALE GENOMIC DNA]</scope>
    <source>
        <strain evidence="7 8">HSL3-1</strain>
    </source>
</reference>
<comment type="caution">
    <text evidence="4">Lacks conserved residue(s) required for the propagation of feature annotation.</text>
</comment>
<dbReference type="RefSeq" id="WP_345973522.1">
    <property type="nucleotide sequence ID" value="NZ_CP147920.1"/>
</dbReference>
<evidence type="ECO:0000256" key="5">
    <source>
        <dbReference type="RuleBase" id="RU003792"/>
    </source>
</evidence>
<evidence type="ECO:0000313" key="8">
    <source>
        <dbReference type="Proteomes" id="UP001447842"/>
    </source>
</evidence>
<comment type="similarity">
    <text evidence="1 4 5">Belongs to the tRNA pseudouridine synthase TruA family.</text>
</comment>
<sequence>MRIKLTLSYNGSRFSGSQSQTETGNTVMGVLHQALTRLGISAKPIASGRTDAGVHAFRQVVHLDLPRHWSDLAKLRRALAHQLPASIGIRRLEPAKEDFHARFSARRRVYRYIMSDLPSNPFEAELVTFTPPLELERINNAMRLFEGEHDFEYFKKTGSDVKHYVRTVYKAFAYRRRGYTILYFEANGYLRSQIRMMADAVLKVNSGEMSLTQLQEQIDVKTRHSTDLAPAAGLYLSKIIY</sequence>
<dbReference type="HAMAP" id="MF_00171">
    <property type="entry name" value="TruA"/>
    <property type="match status" value="1"/>
</dbReference>